<feature type="domain" description="Nudix hydrolase" evidence="1">
    <location>
        <begin position="33"/>
        <end position="189"/>
    </location>
</feature>
<keyword evidence="3" id="KW-1185">Reference proteome</keyword>
<gene>
    <name evidence="2" type="ORF">EJ08DRAFT_598096</name>
</gene>
<reference evidence="2" key="1">
    <citation type="journal article" date="2020" name="Stud. Mycol.">
        <title>101 Dothideomycetes genomes: a test case for predicting lifestyles and emergence of pathogens.</title>
        <authorList>
            <person name="Haridas S."/>
            <person name="Albert R."/>
            <person name="Binder M."/>
            <person name="Bloem J."/>
            <person name="Labutti K."/>
            <person name="Salamov A."/>
            <person name="Andreopoulos B."/>
            <person name="Baker S."/>
            <person name="Barry K."/>
            <person name="Bills G."/>
            <person name="Bluhm B."/>
            <person name="Cannon C."/>
            <person name="Castanera R."/>
            <person name="Culley D."/>
            <person name="Daum C."/>
            <person name="Ezra D."/>
            <person name="Gonzalez J."/>
            <person name="Henrissat B."/>
            <person name="Kuo A."/>
            <person name="Liang C."/>
            <person name="Lipzen A."/>
            <person name="Lutzoni F."/>
            <person name="Magnuson J."/>
            <person name="Mondo S."/>
            <person name="Nolan M."/>
            <person name="Ohm R."/>
            <person name="Pangilinan J."/>
            <person name="Park H.-J."/>
            <person name="Ramirez L."/>
            <person name="Alfaro M."/>
            <person name="Sun H."/>
            <person name="Tritt A."/>
            <person name="Yoshinaga Y."/>
            <person name="Zwiers L.-H."/>
            <person name="Turgeon B."/>
            <person name="Goodwin S."/>
            <person name="Spatafora J."/>
            <person name="Crous P."/>
            <person name="Grigoriev I."/>
        </authorList>
    </citation>
    <scope>NUCLEOTIDE SEQUENCE</scope>
    <source>
        <strain evidence="2">CBS 130266</strain>
    </source>
</reference>
<dbReference type="InterPro" id="IPR015797">
    <property type="entry name" value="NUDIX_hydrolase-like_dom_sf"/>
</dbReference>
<dbReference type="PANTHER" id="PTHR43736:SF1">
    <property type="entry name" value="DIHYDRONEOPTERIN TRIPHOSPHATE DIPHOSPHATASE"/>
    <property type="match status" value="1"/>
</dbReference>
<evidence type="ECO:0000313" key="3">
    <source>
        <dbReference type="Proteomes" id="UP000800235"/>
    </source>
</evidence>
<dbReference type="AlphaFoldDB" id="A0A9P4NGI3"/>
<accession>A0A9P4NGI3</accession>
<evidence type="ECO:0000259" key="1">
    <source>
        <dbReference type="PROSITE" id="PS51462"/>
    </source>
</evidence>
<comment type="caution">
    <text evidence="2">The sequence shown here is derived from an EMBL/GenBank/DDBJ whole genome shotgun (WGS) entry which is preliminary data.</text>
</comment>
<dbReference type="Gene3D" id="3.90.79.10">
    <property type="entry name" value="Nucleoside Triphosphate Pyrophosphohydrolase"/>
    <property type="match status" value="1"/>
</dbReference>
<dbReference type="PANTHER" id="PTHR43736">
    <property type="entry name" value="ADP-RIBOSE PYROPHOSPHATASE"/>
    <property type="match status" value="1"/>
</dbReference>
<dbReference type="PROSITE" id="PS51462">
    <property type="entry name" value="NUDIX"/>
    <property type="match status" value="1"/>
</dbReference>
<evidence type="ECO:0000313" key="2">
    <source>
        <dbReference type="EMBL" id="KAF2420764.1"/>
    </source>
</evidence>
<organism evidence="2 3">
    <name type="scientific">Tothia fuscella</name>
    <dbReference type="NCBI Taxonomy" id="1048955"/>
    <lineage>
        <taxon>Eukaryota</taxon>
        <taxon>Fungi</taxon>
        <taxon>Dikarya</taxon>
        <taxon>Ascomycota</taxon>
        <taxon>Pezizomycotina</taxon>
        <taxon>Dothideomycetes</taxon>
        <taxon>Pleosporomycetidae</taxon>
        <taxon>Venturiales</taxon>
        <taxon>Cylindrosympodiaceae</taxon>
        <taxon>Tothia</taxon>
    </lineage>
</organism>
<dbReference type="Pfam" id="PF00293">
    <property type="entry name" value="NUDIX"/>
    <property type="match status" value="1"/>
</dbReference>
<dbReference type="CDD" id="cd02883">
    <property type="entry name" value="NUDIX_Hydrolase"/>
    <property type="match status" value="1"/>
</dbReference>
<dbReference type="OrthoDB" id="276276at2759"/>
<protein>
    <recommendedName>
        <fullName evidence="1">Nudix hydrolase domain-containing protein</fullName>
    </recommendedName>
</protein>
<dbReference type="EMBL" id="MU007106">
    <property type="protein sequence ID" value="KAF2420764.1"/>
    <property type="molecule type" value="Genomic_DNA"/>
</dbReference>
<proteinExistence type="predicted"/>
<name>A0A9P4NGI3_9PEZI</name>
<dbReference type="InterPro" id="IPR000086">
    <property type="entry name" value="NUDIX_hydrolase_dom"/>
</dbReference>
<dbReference type="Proteomes" id="UP000800235">
    <property type="component" value="Unassembled WGS sequence"/>
</dbReference>
<sequence>MLHPAYLSAYNVPYETWLQKSLLPQIAPGHQDTSHVAIGALIFKYAQGDEPDRILLIRRATTDSMPNRWEIPGGACDLEDETIFHSLAREVHEETGLTVTKVVDFVDGSSYVTRSTTEGKGGEWDSLYLQDEATKGYAELANPHEEDVQVTLDPNEHSAYAWATNEEVLGEKHEITAESQRRIILKGFQMLEAK</sequence>
<dbReference type="SUPFAM" id="SSF55811">
    <property type="entry name" value="Nudix"/>
    <property type="match status" value="1"/>
</dbReference>